<evidence type="ECO:0000313" key="2">
    <source>
        <dbReference type="EMBL" id="WEX85884.1"/>
    </source>
</evidence>
<sequence>MHAIKATTQSRYTIYAAQPRRRSRGNLIPHTIAIAAAFSFVAALIIGAI</sequence>
<feature type="transmembrane region" description="Helical" evidence="1">
    <location>
        <begin position="27"/>
        <end position="48"/>
    </location>
</feature>
<name>A0ABY8D4U9_9HYPH</name>
<evidence type="ECO:0000256" key="1">
    <source>
        <dbReference type="SAM" id="Phobius"/>
    </source>
</evidence>
<reference evidence="2 3" key="1">
    <citation type="submission" date="2023-03" db="EMBL/GenBank/DDBJ databases">
        <authorList>
            <person name="Kaur S."/>
            <person name="Espinosa-Saiz D."/>
            <person name="Velazquez E."/>
            <person name="Menendez E."/>
            <person name="diCenzo G.C."/>
        </authorList>
    </citation>
    <scope>NUCLEOTIDE SEQUENCE [LARGE SCALE GENOMIC DNA]</scope>
    <source>
        <strain evidence="2 3">LMG 24692</strain>
    </source>
</reference>
<organism evidence="2 3">
    <name type="scientific">Sinorhizobium garamanticum</name>
    <dbReference type="NCBI Taxonomy" id="680247"/>
    <lineage>
        <taxon>Bacteria</taxon>
        <taxon>Pseudomonadati</taxon>
        <taxon>Pseudomonadota</taxon>
        <taxon>Alphaproteobacteria</taxon>
        <taxon>Hyphomicrobiales</taxon>
        <taxon>Rhizobiaceae</taxon>
        <taxon>Sinorhizobium/Ensifer group</taxon>
        <taxon>Sinorhizobium</taxon>
    </lineage>
</organism>
<protein>
    <submittedName>
        <fullName evidence="2">Uncharacterized protein</fullName>
    </submittedName>
</protein>
<keyword evidence="3" id="KW-1185">Reference proteome</keyword>
<accession>A0ABY8D4U9</accession>
<keyword evidence="1" id="KW-1133">Transmembrane helix</keyword>
<dbReference type="EMBL" id="CP120373">
    <property type="protein sequence ID" value="WEX85884.1"/>
    <property type="molecule type" value="Genomic_DNA"/>
</dbReference>
<dbReference type="RefSeq" id="WP_280657967.1">
    <property type="nucleotide sequence ID" value="NZ_CP120373.1"/>
</dbReference>
<dbReference type="Proteomes" id="UP001229355">
    <property type="component" value="Chromosome 1"/>
</dbReference>
<evidence type="ECO:0000313" key="3">
    <source>
        <dbReference type="Proteomes" id="UP001229355"/>
    </source>
</evidence>
<proteinExistence type="predicted"/>
<keyword evidence="1" id="KW-0472">Membrane</keyword>
<gene>
    <name evidence="2" type="ORF">PZN02_002120</name>
</gene>
<keyword evidence="1" id="KW-0812">Transmembrane</keyword>